<dbReference type="AlphaFoldDB" id="A0A0L0H7E9"/>
<proteinExistence type="predicted"/>
<reference evidence="2 3" key="1">
    <citation type="submission" date="2009-08" db="EMBL/GenBank/DDBJ databases">
        <title>The Genome Sequence of Spizellomyces punctatus strain DAOM BR117.</title>
        <authorList>
            <consortium name="The Broad Institute Genome Sequencing Platform"/>
            <person name="Russ C."/>
            <person name="Cuomo C."/>
            <person name="Shea T."/>
            <person name="Young S.K."/>
            <person name="Zeng Q."/>
            <person name="Koehrsen M."/>
            <person name="Haas B."/>
            <person name="Borodovsky M."/>
            <person name="Guigo R."/>
            <person name="Alvarado L."/>
            <person name="Berlin A."/>
            <person name="Bochicchio J."/>
            <person name="Borenstein D."/>
            <person name="Chapman S."/>
            <person name="Chen Z."/>
            <person name="Engels R."/>
            <person name="Freedman E."/>
            <person name="Gellesch M."/>
            <person name="Goldberg J."/>
            <person name="Griggs A."/>
            <person name="Gujja S."/>
            <person name="Heiman D."/>
            <person name="Hepburn T."/>
            <person name="Howarth C."/>
            <person name="Jen D."/>
            <person name="Larson L."/>
            <person name="Lewis B."/>
            <person name="Mehta T."/>
            <person name="Park D."/>
            <person name="Pearson M."/>
            <person name="Roberts A."/>
            <person name="Saif S."/>
            <person name="Shenoy N."/>
            <person name="Sisk P."/>
            <person name="Stolte C."/>
            <person name="Sykes S."/>
            <person name="Thomson T."/>
            <person name="Walk T."/>
            <person name="White J."/>
            <person name="Yandava C."/>
            <person name="Burger G."/>
            <person name="Gray M.W."/>
            <person name="Holland P.W.H."/>
            <person name="King N."/>
            <person name="Lang F.B.F."/>
            <person name="Roger A.J."/>
            <person name="Ruiz-Trillo I."/>
            <person name="Lander E."/>
            <person name="Nusbaum C."/>
        </authorList>
    </citation>
    <scope>NUCLEOTIDE SEQUENCE [LARGE SCALE GENOMIC DNA]</scope>
    <source>
        <strain evidence="2 3">DAOM BR117</strain>
    </source>
</reference>
<keyword evidence="1" id="KW-0812">Transmembrane</keyword>
<dbReference type="STRING" id="645134.A0A0L0H7E9"/>
<dbReference type="PANTHER" id="PTHR37330">
    <property type="entry name" value="CONSERVED TRANSMEMBRANE PROTEIN-RELATED"/>
    <property type="match status" value="1"/>
</dbReference>
<dbReference type="RefSeq" id="XP_016604653.1">
    <property type="nucleotide sequence ID" value="XM_016756355.1"/>
</dbReference>
<dbReference type="VEuPathDB" id="FungiDB:SPPG_08196"/>
<dbReference type="InParanoid" id="A0A0L0H7E9"/>
<evidence type="ECO:0000313" key="2">
    <source>
        <dbReference type="EMBL" id="KNC96613.1"/>
    </source>
</evidence>
<dbReference type="EMBL" id="KQ257468">
    <property type="protein sequence ID" value="KNC96613.1"/>
    <property type="molecule type" value="Genomic_DNA"/>
</dbReference>
<feature type="transmembrane region" description="Helical" evidence="1">
    <location>
        <begin position="13"/>
        <end position="32"/>
    </location>
</feature>
<dbReference type="Pfam" id="PF14494">
    <property type="entry name" value="DUF4436"/>
    <property type="match status" value="1"/>
</dbReference>
<dbReference type="InterPro" id="IPR027948">
    <property type="entry name" value="DUF4436"/>
</dbReference>
<dbReference type="OMA" id="CQSANGT"/>
<keyword evidence="3" id="KW-1185">Reference proteome</keyword>
<evidence type="ECO:0000256" key="1">
    <source>
        <dbReference type="SAM" id="Phobius"/>
    </source>
</evidence>
<name>A0A0L0H7E9_SPIPD</name>
<dbReference type="eggNOG" id="ENOG502S6XR">
    <property type="taxonomic scope" value="Eukaryota"/>
</dbReference>
<sequence length="359" mass="38716">MRFTLFSNRRFRLAFYAFLFAALIALVAILGVTNRKQGKRKLEASSLLDACSGFPALNPTSSLAAQRVLNATGAFDPFEVYLRSLNVVFASMTLASFDVLKATATYRFDFVALGDFSEDPTVDRPRPKYDLNFTIPGVTSMTFAKGKAMQRQDVTIGLTGDVNDYPFDTQESAVITLEGVFRNTTAGANATVAVVPIVAEASGSSQGFRIDFPPDLACAGTLADGTPAQIIASAKISRTFTTQFFSVMVSILLWILSLLVISISLNIVMRGRKVEPPVIAFSAAILFAIPGVRNAQPGIPPIGSNVDVVGFFWNISLCAVGVTMLLGRYFYLATTTPDPAPPKPQPSQQTVVEQIVIDK</sequence>
<dbReference type="Proteomes" id="UP000053201">
    <property type="component" value="Unassembled WGS sequence"/>
</dbReference>
<dbReference type="PANTHER" id="PTHR37330:SF1">
    <property type="entry name" value="CONSERVED TRANSMEMBRANE PROTEIN-RELATED"/>
    <property type="match status" value="1"/>
</dbReference>
<feature type="transmembrane region" description="Helical" evidence="1">
    <location>
        <begin position="244"/>
        <end position="265"/>
    </location>
</feature>
<gene>
    <name evidence="2" type="ORF">SPPG_08196</name>
</gene>
<protein>
    <recommendedName>
        <fullName evidence="4">DUF4436 domain-containing protein</fullName>
    </recommendedName>
</protein>
<evidence type="ECO:0008006" key="4">
    <source>
        <dbReference type="Google" id="ProtNLM"/>
    </source>
</evidence>
<dbReference type="OrthoDB" id="5594013at2759"/>
<dbReference type="GeneID" id="27691373"/>
<evidence type="ECO:0000313" key="3">
    <source>
        <dbReference type="Proteomes" id="UP000053201"/>
    </source>
</evidence>
<keyword evidence="1" id="KW-0472">Membrane</keyword>
<accession>A0A0L0H7E9</accession>
<feature type="transmembrane region" description="Helical" evidence="1">
    <location>
        <begin position="277"/>
        <end position="296"/>
    </location>
</feature>
<feature type="transmembrane region" description="Helical" evidence="1">
    <location>
        <begin position="308"/>
        <end position="331"/>
    </location>
</feature>
<keyword evidence="1" id="KW-1133">Transmembrane helix</keyword>
<organism evidence="2 3">
    <name type="scientific">Spizellomyces punctatus (strain DAOM BR117)</name>
    <dbReference type="NCBI Taxonomy" id="645134"/>
    <lineage>
        <taxon>Eukaryota</taxon>
        <taxon>Fungi</taxon>
        <taxon>Fungi incertae sedis</taxon>
        <taxon>Chytridiomycota</taxon>
        <taxon>Chytridiomycota incertae sedis</taxon>
        <taxon>Chytridiomycetes</taxon>
        <taxon>Spizellomycetales</taxon>
        <taxon>Spizellomycetaceae</taxon>
        <taxon>Spizellomyces</taxon>
    </lineage>
</organism>